<keyword evidence="1" id="KW-0472">Membrane</keyword>
<evidence type="ECO:0000256" key="1">
    <source>
        <dbReference type="SAM" id="Phobius"/>
    </source>
</evidence>
<name>A0ABS0Y6B6_9HYPH</name>
<proteinExistence type="predicted"/>
<gene>
    <name evidence="2" type="ORF">JAO75_20870</name>
</gene>
<evidence type="ECO:0000313" key="2">
    <source>
        <dbReference type="EMBL" id="MBJ6127857.1"/>
    </source>
</evidence>
<dbReference type="EMBL" id="JAELXT010000033">
    <property type="protein sequence ID" value="MBJ6127857.1"/>
    <property type="molecule type" value="Genomic_DNA"/>
</dbReference>
<keyword evidence="3" id="KW-1185">Reference proteome</keyword>
<sequence length="83" mass="8911">MTDVARRRHPLPSSRKLAGSVALAALSAAAILILLVLPAEYETDPTGFGQMIGLVPTDEERARALVFDPPLIPEPAEPSRPIR</sequence>
<evidence type="ECO:0000313" key="3">
    <source>
        <dbReference type="Proteomes" id="UP000620670"/>
    </source>
</evidence>
<organism evidence="2 3">
    <name type="scientific">Microvirga splendida</name>
    <dbReference type="NCBI Taxonomy" id="2795727"/>
    <lineage>
        <taxon>Bacteria</taxon>
        <taxon>Pseudomonadati</taxon>
        <taxon>Pseudomonadota</taxon>
        <taxon>Alphaproteobacteria</taxon>
        <taxon>Hyphomicrobiales</taxon>
        <taxon>Methylobacteriaceae</taxon>
        <taxon>Microvirga</taxon>
    </lineage>
</organism>
<accession>A0ABS0Y6B6</accession>
<keyword evidence="1" id="KW-0812">Transmembrane</keyword>
<keyword evidence="1" id="KW-1133">Transmembrane helix</keyword>
<feature type="transmembrane region" description="Helical" evidence="1">
    <location>
        <begin position="21"/>
        <end position="39"/>
    </location>
</feature>
<protein>
    <submittedName>
        <fullName evidence="2">Uncharacterized protein</fullName>
    </submittedName>
</protein>
<reference evidence="3" key="1">
    <citation type="submission" date="2020-12" db="EMBL/GenBank/DDBJ databases">
        <title>Hymenobacter sp.</title>
        <authorList>
            <person name="Kim M.K."/>
        </authorList>
    </citation>
    <scope>NUCLEOTIDE SEQUENCE [LARGE SCALE GENOMIC DNA]</scope>
    <source>
        <strain evidence="3">BT325</strain>
    </source>
</reference>
<comment type="caution">
    <text evidence="2">The sequence shown here is derived from an EMBL/GenBank/DDBJ whole genome shotgun (WGS) entry which is preliminary data.</text>
</comment>
<dbReference type="RefSeq" id="WP_199051076.1">
    <property type="nucleotide sequence ID" value="NZ_JAELXT010000033.1"/>
</dbReference>
<dbReference type="Proteomes" id="UP000620670">
    <property type="component" value="Unassembled WGS sequence"/>
</dbReference>